<dbReference type="PROSITE" id="PS50082">
    <property type="entry name" value="WD_REPEATS_2"/>
    <property type="match status" value="2"/>
</dbReference>
<keyword evidence="1 3" id="KW-0853">WD repeat</keyword>
<dbReference type="AlphaFoldDB" id="A0ABD1ZV61"/>
<dbReference type="InterPro" id="IPR036322">
    <property type="entry name" value="WD40_repeat_dom_sf"/>
</dbReference>
<dbReference type="InterPro" id="IPR056421">
    <property type="entry name" value="TPR_GEMI5"/>
</dbReference>
<sequence length="765" mass="87435">MHRSIMETRFLMFSSRTSKWVNFSKDLFEKMNDANVLTGSNDKVNDTERISSRNVNKIVATLNGHSNKIVGLAWSPHLSGYLVSSSYDCTAQVWNVERQELIATFVNHCGPIYCCMWSPLDPDLIMTGSADFTLRLWRISTQSVLLPEKKSTSKKSKSKKNKQKINEDNNTTINDVNVENTNTSEVVIEAIDKTSESATIKADISMATAKEIQKKTPEKSSYFPTYSKVMNNKLAILKSIKYLIKEEESFLNSEHQLKENAGLFSLFTEDTNLSEIINNEKSILTAQGNYTAVTEINMWHDNLKENLEIAVKEKRLNDTLISLSPSLSMKTWREMCEAYANQLILESNPTKAVSYLLCIHKIYEAIDVFQNVRMFKEAYCLAKSKLDSNDTMIKTILQNWANYEFEKGAYSEAASLLARRKDVESLTLAAKLALLSNESVLSKSLVEQAIMEALKNSDTSLAENIILKFPQIKYLELQVKVFKELKKVLETKIEESTIHSWLKGELEDGIVQIFEDHREEYKAYYDDLCQYSFSNLIDNQATLWINVSGQLAMAIICDTVEKRLTHLINALSIISQFEILHRKYIANHGSSFIKVLTKLDSESPTEEKSIYARKCSLSKSLRAYLCIGLLNWILDDTNNLSINDKSIQIIQLIEELLEDILEKETIRYWSLTNEITKLEAQIVSNLGKTQKVDENINCEDDDMLLLKKLDDIKNEKKRFINERICAPCPILAYSKANELIDKFSSENVIIKFSAKLNEIWIEAIK</sequence>
<protein>
    <submittedName>
        <fullName evidence="6">Gem-associated protein 5 isoform X3</fullName>
    </submittedName>
</protein>
<dbReference type="InterPro" id="IPR019775">
    <property type="entry name" value="WD40_repeat_CS"/>
</dbReference>
<dbReference type="SMART" id="SM00320">
    <property type="entry name" value="WD40"/>
    <property type="match status" value="2"/>
</dbReference>
<evidence type="ECO:0000313" key="6">
    <source>
        <dbReference type="EMBL" id="KAL2712248.1"/>
    </source>
</evidence>
<dbReference type="InterPro" id="IPR001680">
    <property type="entry name" value="WD40_rpt"/>
</dbReference>
<evidence type="ECO:0000313" key="7">
    <source>
        <dbReference type="Proteomes" id="UP001607302"/>
    </source>
</evidence>
<evidence type="ECO:0000259" key="5">
    <source>
        <dbReference type="Pfam" id="PF23774"/>
    </source>
</evidence>
<proteinExistence type="predicted"/>
<name>A0ABD1ZV61_VESSQ</name>
<dbReference type="Pfam" id="PF23774">
    <property type="entry name" value="TPR_GEMI5"/>
    <property type="match status" value="1"/>
</dbReference>
<dbReference type="Proteomes" id="UP001607302">
    <property type="component" value="Unassembled WGS sequence"/>
</dbReference>
<feature type="domain" description="Gem-associated protein 5 TPR" evidence="5">
    <location>
        <begin position="265"/>
        <end position="458"/>
    </location>
</feature>
<dbReference type="PROSITE" id="PS50294">
    <property type="entry name" value="WD_REPEATS_REGION"/>
    <property type="match status" value="1"/>
</dbReference>
<feature type="repeat" description="WD" evidence="3">
    <location>
        <begin position="105"/>
        <end position="147"/>
    </location>
</feature>
<feature type="compositionally biased region" description="Basic residues" evidence="4">
    <location>
        <begin position="152"/>
        <end position="163"/>
    </location>
</feature>
<dbReference type="InterPro" id="IPR015943">
    <property type="entry name" value="WD40/YVTN_repeat-like_dom_sf"/>
</dbReference>
<dbReference type="PROSITE" id="PS00678">
    <property type="entry name" value="WD_REPEATS_1"/>
    <property type="match status" value="1"/>
</dbReference>
<reference evidence="6 7" key="1">
    <citation type="journal article" date="2024" name="Ann. Entomol. Soc. Am.">
        <title>Genomic analyses of the southern and eastern yellowjacket wasps (Hymenoptera: Vespidae) reveal evolutionary signatures of social life.</title>
        <authorList>
            <person name="Catto M.A."/>
            <person name="Caine P.B."/>
            <person name="Orr S.E."/>
            <person name="Hunt B.G."/>
            <person name="Goodisman M.A.D."/>
        </authorList>
    </citation>
    <scope>NUCLEOTIDE SEQUENCE [LARGE SCALE GENOMIC DNA]</scope>
    <source>
        <strain evidence="6">233</strain>
        <tissue evidence="6">Head and thorax</tissue>
    </source>
</reference>
<dbReference type="InterPro" id="IPR052640">
    <property type="entry name" value="Gemin-5"/>
</dbReference>
<gene>
    <name evidence="6" type="ORF">V1478_018483</name>
</gene>
<dbReference type="EMBL" id="JAUDFV010000167">
    <property type="protein sequence ID" value="KAL2712248.1"/>
    <property type="molecule type" value="Genomic_DNA"/>
</dbReference>
<comment type="caution">
    <text evidence="6">The sequence shown here is derived from an EMBL/GenBank/DDBJ whole genome shotgun (WGS) entry which is preliminary data.</text>
</comment>
<feature type="region of interest" description="Disordered" evidence="4">
    <location>
        <begin position="148"/>
        <end position="175"/>
    </location>
</feature>
<evidence type="ECO:0000256" key="3">
    <source>
        <dbReference type="PROSITE-ProRule" id="PRU00221"/>
    </source>
</evidence>
<dbReference type="PANTHER" id="PTHR46362:SF1">
    <property type="entry name" value="GEM-ASSOCIATED PROTEIN 5"/>
    <property type="match status" value="1"/>
</dbReference>
<evidence type="ECO:0000256" key="2">
    <source>
        <dbReference type="ARBA" id="ARBA00022737"/>
    </source>
</evidence>
<feature type="repeat" description="WD" evidence="3">
    <location>
        <begin position="62"/>
        <end position="104"/>
    </location>
</feature>
<organism evidence="6 7">
    <name type="scientific">Vespula squamosa</name>
    <name type="common">Southern yellow jacket</name>
    <name type="synonym">Wasp</name>
    <dbReference type="NCBI Taxonomy" id="30214"/>
    <lineage>
        <taxon>Eukaryota</taxon>
        <taxon>Metazoa</taxon>
        <taxon>Ecdysozoa</taxon>
        <taxon>Arthropoda</taxon>
        <taxon>Hexapoda</taxon>
        <taxon>Insecta</taxon>
        <taxon>Pterygota</taxon>
        <taxon>Neoptera</taxon>
        <taxon>Endopterygota</taxon>
        <taxon>Hymenoptera</taxon>
        <taxon>Apocrita</taxon>
        <taxon>Aculeata</taxon>
        <taxon>Vespoidea</taxon>
        <taxon>Vespidae</taxon>
        <taxon>Vespinae</taxon>
        <taxon>Vespula</taxon>
    </lineage>
</organism>
<keyword evidence="7" id="KW-1185">Reference proteome</keyword>
<dbReference type="Pfam" id="PF00400">
    <property type="entry name" value="WD40"/>
    <property type="match status" value="2"/>
</dbReference>
<accession>A0ABD1ZV61</accession>
<evidence type="ECO:0000256" key="1">
    <source>
        <dbReference type="ARBA" id="ARBA00022574"/>
    </source>
</evidence>
<dbReference type="Gene3D" id="2.130.10.10">
    <property type="entry name" value="YVTN repeat-like/Quinoprotein amine dehydrogenase"/>
    <property type="match status" value="1"/>
</dbReference>
<dbReference type="PANTHER" id="PTHR46362">
    <property type="entry name" value="GEM-ASSOCIATED PROTEIN 5"/>
    <property type="match status" value="1"/>
</dbReference>
<evidence type="ECO:0000256" key="4">
    <source>
        <dbReference type="SAM" id="MobiDB-lite"/>
    </source>
</evidence>
<dbReference type="SUPFAM" id="SSF50978">
    <property type="entry name" value="WD40 repeat-like"/>
    <property type="match status" value="1"/>
</dbReference>
<keyword evidence="2" id="KW-0677">Repeat</keyword>